<organism evidence="1 2">
    <name type="scientific">Actinophytocola xanthii</name>
    <dbReference type="NCBI Taxonomy" id="1912961"/>
    <lineage>
        <taxon>Bacteria</taxon>
        <taxon>Bacillati</taxon>
        <taxon>Actinomycetota</taxon>
        <taxon>Actinomycetes</taxon>
        <taxon>Pseudonocardiales</taxon>
        <taxon>Pseudonocardiaceae</taxon>
    </lineage>
</organism>
<dbReference type="SUPFAM" id="SSF53335">
    <property type="entry name" value="S-adenosyl-L-methionine-dependent methyltransferases"/>
    <property type="match status" value="1"/>
</dbReference>
<reference evidence="1 2" key="1">
    <citation type="submission" date="2016-12" db="EMBL/GenBank/DDBJ databases">
        <title>The draft genome sequence of Actinophytocola sp. 11-183.</title>
        <authorList>
            <person name="Wang W."/>
            <person name="Yuan L."/>
        </authorList>
    </citation>
    <scope>NUCLEOTIDE SEQUENCE [LARGE SCALE GENOMIC DNA]</scope>
    <source>
        <strain evidence="1 2">11-183</strain>
    </source>
</reference>
<keyword evidence="2" id="KW-1185">Reference proteome</keyword>
<dbReference type="Proteomes" id="UP000185596">
    <property type="component" value="Unassembled WGS sequence"/>
</dbReference>
<accession>A0A1Q8C2I4</accession>
<dbReference type="EMBL" id="MSIE01000095">
    <property type="protein sequence ID" value="OLF08559.1"/>
    <property type="molecule type" value="Genomic_DNA"/>
</dbReference>
<dbReference type="InterPro" id="IPR029063">
    <property type="entry name" value="SAM-dependent_MTases_sf"/>
</dbReference>
<protein>
    <submittedName>
        <fullName evidence="1">Uncharacterized protein</fullName>
    </submittedName>
</protein>
<evidence type="ECO:0000313" key="2">
    <source>
        <dbReference type="Proteomes" id="UP000185596"/>
    </source>
</evidence>
<comment type="caution">
    <text evidence="1">The sequence shown here is derived from an EMBL/GenBank/DDBJ whole genome shotgun (WGS) entry which is preliminary data.</text>
</comment>
<dbReference type="STRING" id="1912961.BU204_34265"/>
<sequence>MTVTTERVKEILNSAEVTGCRLVIPQRLNRADYVAVNTVLTALGGSWSRANQAHVFPADPTDQLATVLADGALPRPARTTEGFVPTPAELAEELVREHTRLAELPAPRVLEPSAGDGALVDAVRTTAPDATVVAVEPNAARAATSGAGRACRS</sequence>
<proteinExistence type="predicted"/>
<dbReference type="OrthoDB" id="270332at2"/>
<dbReference type="RefSeq" id="WP_075129969.1">
    <property type="nucleotide sequence ID" value="NZ_MSIE01000095.1"/>
</dbReference>
<dbReference type="AlphaFoldDB" id="A0A1Q8C2I4"/>
<evidence type="ECO:0000313" key="1">
    <source>
        <dbReference type="EMBL" id="OLF08559.1"/>
    </source>
</evidence>
<gene>
    <name evidence="1" type="ORF">BU204_34265</name>
</gene>
<name>A0A1Q8C2I4_9PSEU</name>